<dbReference type="PROSITE" id="PS50088">
    <property type="entry name" value="ANK_REPEAT"/>
    <property type="match status" value="2"/>
</dbReference>
<feature type="region of interest" description="Disordered" evidence="2">
    <location>
        <begin position="461"/>
        <end position="534"/>
    </location>
</feature>
<dbReference type="PANTHER" id="PTHR18916:SF88">
    <property type="entry name" value="CAP-GLY DOMAIN-CONTAINING PROTEIN"/>
    <property type="match status" value="1"/>
</dbReference>
<dbReference type="Pfam" id="PF12796">
    <property type="entry name" value="Ank_2"/>
    <property type="match status" value="1"/>
</dbReference>
<sequence length="836" mass="90934">MAGAQQEPSSLLPVQDTCPNPDDDDASRSWIFKKLPGPWWWCEDCQGCVTSPAITIPHLFAILRQWTPYAQLQLFTIVEEIFRRGAHVDDRDGLTDMTLLHFAAKSGALGDEESACRVMRNMGRTRFKTPMQTEYLLDEGANLEARCKWTDMTPLHYAAYFDCPLLAELLIRRGADIRARSRLAENATPLHLAASQLSLGVARVLLQASALSLAGKDSLDARGLTPYGCLPPANQLPEPLCTLRDRLAELLGPPAGQQDGEQNEEQDIAAERKENSSETNSQASGPREDEASHSLEDGCVDRAMHSNLSVQPNGLSWLVAESGYLSPPMRHVAVTPPTGRPVTAPNVSRSVTINHPLPLTSCISARVTLQSLGLALNDRVCIGPGSTSLHKKPVAVNGRIGKLRYCGPVAFASGVWVGVELDEPLGRNNGTVNDVQYFSCAPNHGIFAPIGRIYKAVDEGRGQKWRPVQARPRPPTPHQQAQSPMENEAGSEMSGARRHLPVSRSSYSLSESFSPNQTESRPTPSPSHPPIDVSNVTAKVDTGLHSHSPDSNQYRHFRVGDRVLVAGQRRGVIRFIGQTQFAPGVWYGIELEQPVGKNNGSIGGVRYFECAVGHGIFAPLNRLQRLPNRPGTPQLGRSFIRNGSITSSHKDPGSRTNRPNARLAWSTTTSPMVGHAVIGRPALPAELLNALNAAGHTLKEPQEEPVFYLQEGLQVLCAGEIGIVRYIGPITFADGIWLGIELRKPRGRHDGSVAGKRYFTCRPGHGLLVRPSRVFCRGINAVKLLPPVLAAVERELAEKRHALQQNSSKTSAVDSVASDRRSSAISVDGPGMESHS</sequence>
<dbReference type="PROSITE" id="PS50245">
    <property type="entry name" value="CAP_GLY_2"/>
    <property type="match status" value="3"/>
</dbReference>
<gene>
    <name evidence="4" type="ORF">CDAUBV1_LOCUS16179</name>
</gene>
<proteinExistence type="predicted"/>
<feature type="region of interest" description="Disordered" evidence="2">
    <location>
        <begin position="627"/>
        <end position="661"/>
    </location>
</feature>
<dbReference type="Pfam" id="PF01302">
    <property type="entry name" value="CAP_GLY"/>
    <property type="match status" value="3"/>
</dbReference>
<dbReference type="SMART" id="SM00248">
    <property type="entry name" value="ANK"/>
    <property type="match status" value="3"/>
</dbReference>
<dbReference type="PROSITE" id="PS50297">
    <property type="entry name" value="ANK_REP_REGION"/>
    <property type="match status" value="2"/>
</dbReference>
<comment type="caution">
    <text evidence="4">The sequence shown here is derived from an EMBL/GenBank/DDBJ whole genome shotgun (WGS) entry which is preliminary data.</text>
</comment>
<dbReference type="EMBL" id="CAXLJL010000811">
    <property type="protein sequence ID" value="CAL5140878.1"/>
    <property type="molecule type" value="Genomic_DNA"/>
</dbReference>
<feature type="region of interest" description="Disordered" evidence="2">
    <location>
        <begin position="1"/>
        <end position="23"/>
    </location>
</feature>
<organism evidence="4 5">
    <name type="scientific">Calicophoron daubneyi</name>
    <name type="common">Rumen fluke</name>
    <name type="synonym">Paramphistomum daubneyi</name>
    <dbReference type="NCBI Taxonomy" id="300641"/>
    <lineage>
        <taxon>Eukaryota</taxon>
        <taxon>Metazoa</taxon>
        <taxon>Spiralia</taxon>
        <taxon>Lophotrochozoa</taxon>
        <taxon>Platyhelminthes</taxon>
        <taxon>Trematoda</taxon>
        <taxon>Digenea</taxon>
        <taxon>Plagiorchiida</taxon>
        <taxon>Pronocephalata</taxon>
        <taxon>Paramphistomoidea</taxon>
        <taxon>Paramphistomidae</taxon>
        <taxon>Calicophoron</taxon>
    </lineage>
</organism>
<feature type="compositionally biased region" description="Low complexity" evidence="2">
    <location>
        <begin position="503"/>
        <end position="514"/>
    </location>
</feature>
<keyword evidence="1" id="KW-0040">ANK repeat</keyword>
<dbReference type="InterPro" id="IPR036770">
    <property type="entry name" value="Ankyrin_rpt-contain_sf"/>
</dbReference>
<protein>
    <recommendedName>
        <fullName evidence="3">CAP-Gly domain-containing protein</fullName>
    </recommendedName>
</protein>
<reference evidence="4" key="1">
    <citation type="submission" date="2024-06" db="EMBL/GenBank/DDBJ databases">
        <authorList>
            <person name="Liu X."/>
            <person name="Lenzi L."/>
            <person name="Haldenby T S."/>
            <person name="Uol C."/>
        </authorList>
    </citation>
    <scope>NUCLEOTIDE SEQUENCE</scope>
</reference>
<feature type="domain" description="CAP-Gly" evidence="3">
    <location>
        <begin position="728"/>
        <end position="770"/>
    </location>
</feature>
<dbReference type="AlphaFoldDB" id="A0AAV2TXX1"/>
<dbReference type="SUPFAM" id="SSF48403">
    <property type="entry name" value="Ankyrin repeat"/>
    <property type="match status" value="1"/>
</dbReference>
<feature type="repeat" description="ANK" evidence="1">
    <location>
        <begin position="185"/>
        <end position="210"/>
    </location>
</feature>
<evidence type="ECO:0000313" key="4">
    <source>
        <dbReference type="EMBL" id="CAL5140878.1"/>
    </source>
</evidence>
<dbReference type="PROSITE" id="PS00845">
    <property type="entry name" value="CAP_GLY_1"/>
    <property type="match status" value="1"/>
</dbReference>
<evidence type="ECO:0000256" key="1">
    <source>
        <dbReference type="PROSITE-ProRule" id="PRU00023"/>
    </source>
</evidence>
<dbReference type="Proteomes" id="UP001497525">
    <property type="component" value="Unassembled WGS sequence"/>
</dbReference>
<dbReference type="InterPro" id="IPR036859">
    <property type="entry name" value="CAP-Gly_dom_sf"/>
</dbReference>
<dbReference type="SMART" id="SM01052">
    <property type="entry name" value="CAP_GLY"/>
    <property type="match status" value="3"/>
</dbReference>
<feature type="region of interest" description="Disordered" evidence="2">
    <location>
        <begin position="801"/>
        <end position="836"/>
    </location>
</feature>
<accession>A0AAV2TXX1</accession>
<dbReference type="PANTHER" id="PTHR18916">
    <property type="entry name" value="DYNACTIN 1-RELATED MICROTUBULE-BINDING"/>
    <property type="match status" value="1"/>
</dbReference>
<feature type="domain" description="CAP-Gly" evidence="3">
    <location>
        <begin position="577"/>
        <end position="619"/>
    </location>
</feature>
<dbReference type="SUPFAM" id="SSF74924">
    <property type="entry name" value="Cap-Gly domain"/>
    <property type="match status" value="3"/>
</dbReference>
<evidence type="ECO:0000256" key="2">
    <source>
        <dbReference type="SAM" id="MobiDB-lite"/>
    </source>
</evidence>
<dbReference type="Gene3D" id="1.25.40.20">
    <property type="entry name" value="Ankyrin repeat-containing domain"/>
    <property type="match status" value="1"/>
</dbReference>
<feature type="compositionally biased region" description="Polar residues" evidence="2">
    <location>
        <begin position="803"/>
        <end position="813"/>
    </location>
</feature>
<dbReference type="InterPro" id="IPR000938">
    <property type="entry name" value="CAP-Gly_domain"/>
</dbReference>
<feature type="region of interest" description="Disordered" evidence="2">
    <location>
        <begin position="251"/>
        <end position="293"/>
    </location>
</feature>
<evidence type="ECO:0000313" key="5">
    <source>
        <dbReference type="Proteomes" id="UP001497525"/>
    </source>
</evidence>
<name>A0AAV2TXX1_CALDB</name>
<dbReference type="Gene3D" id="2.30.30.190">
    <property type="entry name" value="CAP Gly-rich-like domain"/>
    <property type="match status" value="3"/>
</dbReference>
<feature type="domain" description="CAP-Gly" evidence="3">
    <location>
        <begin position="407"/>
        <end position="449"/>
    </location>
</feature>
<dbReference type="InterPro" id="IPR002110">
    <property type="entry name" value="Ankyrin_rpt"/>
</dbReference>
<evidence type="ECO:0000259" key="3">
    <source>
        <dbReference type="PROSITE" id="PS50245"/>
    </source>
</evidence>
<feature type="repeat" description="ANK" evidence="1">
    <location>
        <begin position="150"/>
        <end position="182"/>
    </location>
</feature>